<dbReference type="OrthoDB" id="1922687at2759"/>
<reference evidence="1 2" key="1">
    <citation type="submission" date="2019-12" db="EMBL/GenBank/DDBJ databases">
        <authorList>
            <person name="Alioto T."/>
            <person name="Alioto T."/>
            <person name="Gomez Garrido J."/>
        </authorList>
    </citation>
    <scope>NUCLEOTIDE SEQUENCE [LARGE SCALE GENOMIC DNA]</scope>
</reference>
<organism evidence="1 2">
    <name type="scientific">Olea europaea subsp. europaea</name>
    <dbReference type="NCBI Taxonomy" id="158383"/>
    <lineage>
        <taxon>Eukaryota</taxon>
        <taxon>Viridiplantae</taxon>
        <taxon>Streptophyta</taxon>
        <taxon>Embryophyta</taxon>
        <taxon>Tracheophyta</taxon>
        <taxon>Spermatophyta</taxon>
        <taxon>Magnoliopsida</taxon>
        <taxon>eudicotyledons</taxon>
        <taxon>Gunneridae</taxon>
        <taxon>Pentapetalae</taxon>
        <taxon>asterids</taxon>
        <taxon>lamiids</taxon>
        <taxon>Lamiales</taxon>
        <taxon>Oleaceae</taxon>
        <taxon>Oleeae</taxon>
        <taxon>Olea</taxon>
    </lineage>
</organism>
<dbReference type="Gramene" id="OE9A074650T1">
    <property type="protein sequence ID" value="OE9A074650C1"/>
    <property type="gene ID" value="OE9A074650"/>
</dbReference>
<name>A0A8S0Q5E1_OLEEU</name>
<gene>
    <name evidence="1" type="ORF">OLEA9_A074650</name>
</gene>
<sequence>MRVPPVGEGKRGIGYRFGFGLGGLRAASPSGPKHFPGLRMHLKELSLKDGELQIKDVQGPKGEGSLEARMEALEQEVFKYKKMAEREVDIIYRINQELVAKYKKETTELWRDVLSLQETTNQLQAQLYDMQNQNCEYEARFQQMSAAANFRILETKTSFLDGGPLPWKYDNDEDPPPPPKE</sequence>
<evidence type="ECO:0000313" key="1">
    <source>
        <dbReference type="EMBL" id="CAA2962192.1"/>
    </source>
</evidence>
<proteinExistence type="predicted"/>
<comment type="caution">
    <text evidence="1">The sequence shown here is derived from an EMBL/GenBank/DDBJ whole genome shotgun (WGS) entry which is preliminary data.</text>
</comment>
<dbReference type="Proteomes" id="UP000594638">
    <property type="component" value="Unassembled WGS sequence"/>
</dbReference>
<dbReference type="AlphaFoldDB" id="A0A8S0Q5E1"/>
<accession>A0A8S0Q5E1</accession>
<evidence type="ECO:0000313" key="2">
    <source>
        <dbReference type="Proteomes" id="UP000594638"/>
    </source>
</evidence>
<keyword evidence="2" id="KW-1185">Reference proteome</keyword>
<protein>
    <submittedName>
        <fullName evidence="1">Uncharacterized protein</fullName>
    </submittedName>
</protein>
<dbReference type="EMBL" id="CACTIH010000788">
    <property type="protein sequence ID" value="CAA2962192.1"/>
    <property type="molecule type" value="Genomic_DNA"/>
</dbReference>